<dbReference type="AlphaFoldDB" id="A0A366F3N2"/>
<evidence type="ECO:0000256" key="1">
    <source>
        <dbReference type="SAM" id="SignalP"/>
    </source>
</evidence>
<evidence type="ECO:0000313" key="2">
    <source>
        <dbReference type="EMBL" id="RBP09248.1"/>
    </source>
</evidence>
<feature type="signal peptide" evidence="1">
    <location>
        <begin position="1"/>
        <end position="21"/>
    </location>
</feature>
<gene>
    <name evidence="2" type="ORF">DFR50_12285</name>
</gene>
<sequence length="303" mass="31595">MRDLCLAVAAVTALVAGSAEAADLSQPAAAPVLVTPNPWSMPNSAFFAGLGASANAVHFGSQDVYAIGTSNVYQNGVLVDYGSAQGPAKISMNSKFAFAPSLQAGYYQRFGASDWLWGAKLTYNYLGATSTNNNSIIPQFGSFTNVSNGVSVPFSGPAYVRAAQTTIVQEIDLIPFLGHSFGRTMVYAGLGPTLSQTRTQLNGLVGLADIGGSIVDQSGAPQNFSNYSWVIGGAAMVGATYFLGSGWFIDVNYSYAVTSRHTANFASPFTNPNGSTTSLGTLVGSSAWRPSTQVVSLTINRAF</sequence>
<keyword evidence="3" id="KW-1185">Reference proteome</keyword>
<accession>A0A366F3N2</accession>
<reference evidence="2 3" key="1">
    <citation type="submission" date="2018-06" db="EMBL/GenBank/DDBJ databases">
        <title>Genomic Encyclopedia of Type Strains, Phase IV (KMG-IV): sequencing the most valuable type-strain genomes for metagenomic binning, comparative biology and taxonomic classification.</title>
        <authorList>
            <person name="Goeker M."/>
        </authorList>
    </citation>
    <scope>NUCLEOTIDE SEQUENCE [LARGE SCALE GENOMIC DNA]</scope>
    <source>
        <strain evidence="2 3">DSM 24875</strain>
    </source>
</reference>
<dbReference type="RefSeq" id="WP_113890861.1">
    <property type="nucleotide sequence ID" value="NZ_QNRK01000022.1"/>
</dbReference>
<dbReference type="Proteomes" id="UP000253529">
    <property type="component" value="Unassembled WGS sequence"/>
</dbReference>
<evidence type="ECO:0000313" key="3">
    <source>
        <dbReference type="Proteomes" id="UP000253529"/>
    </source>
</evidence>
<dbReference type="SUPFAM" id="SSF56925">
    <property type="entry name" value="OMPA-like"/>
    <property type="match status" value="1"/>
</dbReference>
<dbReference type="InterPro" id="IPR011250">
    <property type="entry name" value="OMP/PagP_B-barrel"/>
</dbReference>
<proteinExistence type="predicted"/>
<comment type="caution">
    <text evidence="2">The sequence shown here is derived from an EMBL/GenBank/DDBJ whole genome shotgun (WGS) entry which is preliminary data.</text>
</comment>
<name>A0A366F3N2_9HYPH</name>
<organism evidence="2 3">
    <name type="scientific">Roseiarcus fermentans</name>
    <dbReference type="NCBI Taxonomy" id="1473586"/>
    <lineage>
        <taxon>Bacteria</taxon>
        <taxon>Pseudomonadati</taxon>
        <taxon>Pseudomonadota</taxon>
        <taxon>Alphaproteobacteria</taxon>
        <taxon>Hyphomicrobiales</taxon>
        <taxon>Roseiarcaceae</taxon>
        <taxon>Roseiarcus</taxon>
    </lineage>
</organism>
<evidence type="ECO:0008006" key="4">
    <source>
        <dbReference type="Google" id="ProtNLM"/>
    </source>
</evidence>
<feature type="chain" id="PRO_5016875093" description="Opacity protein-like surface antigen" evidence="1">
    <location>
        <begin position="22"/>
        <end position="303"/>
    </location>
</feature>
<dbReference type="EMBL" id="QNRK01000022">
    <property type="protein sequence ID" value="RBP09248.1"/>
    <property type="molecule type" value="Genomic_DNA"/>
</dbReference>
<dbReference type="Gene3D" id="2.40.160.20">
    <property type="match status" value="1"/>
</dbReference>
<keyword evidence="1" id="KW-0732">Signal</keyword>
<protein>
    <recommendedName>
        <fullName evidence="4">Opacity protein-like surface antigen</fullName>
    </recommendedName>
</protein>